<proteinExistence type="predicted"/>
<evidence type="ECO:0000313" key="2">
    <source>
        <dbReference type="EMBL" id="PNX93349.1"/>
    </source>
</evidence>
<reference evidence="3 4" key="2">
    <citation type="journal article" date="2017" name="Front. Plant Sci.">
        <title>Gene Classification and Mining of Molecular Markers Useful in Red Clover (Trifolium pratense) Breeding.</title>
        <authorList>
            <person name="Istvanek J."/>
            <person name="Dluhosova J."/>
            <person name="Dluhos P."/>
            <person name="Patkova L."/>
            <person name="Nedelnik J."/>
            <person name="Repkova J."/>
        </authorList>
    </citation>
    <scope>NUCLEOTIDE SEQUENCE [LARGE SCALE GENOMIC DNA]</scope>
    <source>
        <strain evidence="4">cv. Tatra</strain>
        <tissue evidence="3">Young leaves</tissue>
    </source>
</reference>
<name>A0A2K3MRI7_TRIPR</name>
<dbReference type="InterPro" id="IPR020936">
    <property type="entry name" value="TrhO"/>
</dbReference>
<feature type="non-terminal residue" evidence="3">
    <location>
        <position position="1"/>
    </location>
</feature>
<dbReference type="EMBL" id="ASHM01011422">
    <property type="protein sequence ID" value="PNX93349.1"/>
    <property type="molecule type" value="Genomic_DNA"/>
</dbReference>
<accession>A0A2K3MRI7</accession>
<dbReference type="STRING" id="57577.A0A2K3MRI7"/>
<dbReference type="AlphaFoldDB" id="A0A2K3MRI7"/>
<sequence length="235" mass="26857">SEAISLSGAHALAPVALFTNKTVAFQFQKPFFFKFNFNNSFSSTSLIHRNPLAAQLQPSCSTEDDFDFDFLVVNFYHFVFIKDPQQEVAKHLSFLELEGLDIHGRIYLNEQGINAQYSGPSKDAMVYVNWIKEDDRFSNILVQISQSEIGHAFPSLKLRCPPFAFFLYLKFKSDTSDLPVLDPSMRAIPLAPSEWRDRLEAINKNDLHSKDYPNKDYILLDVRNDYVALESNAVC</sequence>
<dbReference type="PANTHER" id="PTHR43268">
    <property type="entry name" value="THIOSULFATE SULFURTRANSFERASE/RHODANESE-LIKE DOMAIN-CONTAINING PROTEIN 2"/>
    <property type="match status" value="1"/>
</dbReference>
<dbReference type="Pfam" id="PF17773">
    <property type="entry name" value="UPF0176_N"/>
    <property type="match status" value="1"/>
</dbReference>
<dbReference type="InterPro" id="IPR040503">
    <property type="entry name" value="TRHO_N"/>
</dbReference>
<dbReference type="Proteomes" id="UP000236291">
    <property type="component" value="Unassembled WGS sequence"/>
</dbReference>
<dbReference type="PANTHER" id="PTHR43268:SF3">
    <property type="entry name" value="RHODANESE-LIKE DOMAIN-CONTAINING PROTEIN 7-RELATED"/>
    <property type="match status" value="1"/>
</dbReference>
<gene>
    <name evidence="2" type="ORF">L195_g016501</name>
    <name evidence="3" type="ORF">L195_g016529</name>
</gene>
<evidence type="ECO:0000259" key="1">
    <source>
        <dbReference type="Pfam" id="PF17773"/>
    </source>
</evidence>
<comment type="caution">
    <text evidence="3">The sequence shown here is derived from an EMBL/GenBank/DDBJ whole genome shotgun (WGS) entry which is preliminary data.</text>
</comment>
<organism evidence="3 4">
    <name type="scientific">Trifolium pratense</name>
    <name type="common">Red clover</name>
    <dbReference type="NCBI Taxonomy" id="57577"/>
    <lineage>
        <taxon>Eukaryota</taxon>
        <taxon>Viridiplantae</taxon>
        <taxon>Streptophyta</taxon>
        <taxon>Embryophyta</taxon>
        <taxon>Tracheophyta</taxon>
        <taxon>Spermatophyta</taxon>
        <taxon>Magnoliopsida</taxon>
        <taxon>eudicotyledons</taxon>
        <taxon>Gunneridae</taxon>
        <taxon>Pentapetalae</taxon>
        <taxon>rosids</taxon>
        <taxon>fabids</taxon>
        <taxon>Fabales</taxon>
        <taxon>Fabaceae</taxon>
        <taxon>Papilionoideae</taxon>
        <taxon>50 kb inversion clade</taxon>
        <taxon>NPAAA clade</taxon>
        <taxon>Hologalegina</taxon>
        <taxon>IRL clade</taxon>
        <taxon>Trifolieae</taxon>
        <taxon>Trifolium</taxon>
    </lineage>
</organism>
<reference evidence="3 4" key="1">
    <citation type="journal article" date="2014" name="Am. J. Bot.">
        <title>Genome assembly and annotation for red clover (Trifolium pratense; Fabaceae).</title>
        <authorList>
            <person name="Istvanek J."/>
            <person name="Jaros M."/>
            <person name="Krenek A."/>
            <person name="Repkova J."/>
        </authorList>
    </citation>
    <scope>NUCLEOTIDE SEQUENCE [LARGE SCALE GENOMIC DNA]</scope>
    <source>
        <strain evidence="4">cv. Tatra</strain>
        <tissue evidence="3">Young leaves</tissue>
    </source>
</reference>
<evidence type="ECO:0000313" key="3">
    <source>
        <dbReference type="EMBL" id="PNX93376.1"/>
    </source>
</evidence>
<dbReference type="ExpressionAtlas" id="A0A2K3MRI7">
    <property type="expression patterns" value="baseline"/>
</dbReference>
<feature type="domain" description="tRNA uridine(34) hydroxylase N-terminal" evidence="1">
    <location>
        <begin position="72"/>
        <end position="160"/>
    </location>
</feature>
<dbReference type="Gene3D" id="3.30.70.100">
    <property type="match status" value="1"/>
</dbReference>
<dbReference type="EMBL" id="ASHM01011446">
    <property type="protein sequence ID" value="PNX93376.1"/>
    <property type="molecule type" value="Genomic_DNA"/>
</dbReference>
<protein>
    <submittedName>
        <fullName evidence="3">Rhodanese-like domain-containing protein chloroplastic-like</fullName>
    </submittedName>
</protein>
<evidence type="ECO:0000313" key="4">
    <source>
        <dbReference type="Proteomes" id="UP000236291"/>
    </source>
</evidence>